<protein>
    <submittedName>
        <fullName evidence="17">Endothelial zinc finger protein induced by tumor necrosis factor alpha</fullName>
    </submittedName>
</protein>
<dbReference type="SMART" id="SM00355">
    <property type="entry name" value="ZnF_C2H2"/>
    <property type="match status" value="6"/>
</dbReference>
<keyword evidence="7" id="KW-0805">Transcription regulation</keyword>
<keyword evidence="10" id="KW-0539">Nucleus</keyword>
<dbReference type="InterPro" id="IPR036236">
    <property type="entry name" value="Znf_C2H2_sf"/>
</dbReference>
<dbReference type="GO" id="GO:0005634">
    <property type="term" value="C:nucleus"/>
    <property type="evidence" value="ECO:0007669"/>
    <property type="project" value="UniProtKB-SubCell"/>
</dbReference>
<evidence type="ECO:0000256" key="4">
    <source>
        <dbReference type="ARBA" id="ARBA00022737"/>
    </source>
</evidence>
<name>A0A9R1TS88_9HYME</name>
<evidence type="ECO:0000256" key="11">
    <source>
        <dbReference type="PROSITE-ProRule" id="PRU00042"/>
    </source>
</evidence>
<proteinExistence type="inferred from homology"/>
<dbReference type="Pfam" id="PF13894">
    <property type="entry name" value="zf-C2H2_4"/>
    <property type="match status" value="1"/>
</dbReference>
<dbReference type="GO" id="GO:0008270">
    <property type="term" value="F:zinc ion binding"/>
    <property type="evidence" value="ECO:0007669"/>
    <property type="project" value="UniProtKB-UniRule"/>
</dbReference>
<dbReference type="FunFam" id="3.30.160.60:FF:001004">
    <property type="entry name" value="Zinc finger protein 426"/>
    <property type="match status" value="1"/>
</dbReference>
<dbReference type="PROSITE" id="PS50157">
    <property type="entry name" value="ZINC_FINGER_C2H2_2"/>
    <property type="match status" value="5"/>
</dbReference>
<comment type="similarity">
    <text evidence="2">Belongs to the krueppel C2H2-type zinc-finger protein family.</text>
</comment>
<feature type="domain" description="C2H2-type" evidence="14">
    <location>
        <begin position="205"/>
        <end position="232"/>
    </location>
</feature>
<dbReference type="Gene3D" id="3.30.160.60">
    <property type="entry name" value="Classic Zinc Finger"/>
    <property type="match status" value="6"/>
</dbReference>
<evidence type="ECO:0000313" key="17">
    <source>
        <dbReference type="RefSeq" id="XP_011314725.1"/>
    </source>
</evidence>
<keyword evidence="5 11" id="KW-0863">Zinc-finger</keyword>
<keyword evidence="6 12" id="KW-0862">Zinc</keyword>
<gene>
    <name evidence="17" type="primary">LOC105273792</name>
</gene>
<organism evidence="16 17">
    <name type="scientific">Fopius arisanus</name>
    <dbReference type="NCBI Taxonomy" id="64838"/>
    <lineage>
        <taxon>Eukaryota</taxon>
        <taxon>Metazoa</taxon>
        <taxon>Ecdysozoa</taxon>
        <taxon>Arthropoda</taxon>
        <taxon>Hexapoda</taxon>
        <taxon>Insecta</taxon>
        <taxon>Pterygota</taxon>
        <taxon>Neoptera</taxon>
        <taxon>Endopterygota</taxon>
        <taxon>Hymenoptera</taxon>
        <taxon>Apocrita</taxon>
        <taxon>Ichneumonoidea</taxon>
        <taxon>Braconidae</taxon>
        <taxon>Opiinae</taxon>
        <taxon>Fopius</taxon>
    </lineage>
</organism>
<dbReference type="GeneID" id="105273792"/>
<dbReference type="AlphaFoldDB" id="A0A9R1TS88"/>
<evidence type="ECO:0000256" key="7">
    <source>
        <dbReference type="ARBA" id="ARBA00023015"/>
    </source>
</evidence>
<keyword evidence="3 12" id="KW-0479">Metal-binding</keyword>
<dbReference type="Proteomes" id="UP000694866">
    <property type="component" value="Unplaced"/>
</dbReference>
<dbReference type="FunFam" id="3.30.160.60:FF:000325">
    <property type="entry name" value="ZFP90 zinc finger protein"/>
    <property type="match status" value="1"/>
</dbReference>
<dbReference type="Pfam" id="PF00096">
    <property type="entry name" value="zf-C2H2"/>
    <property type="match status" value="2"/>
</dbReference>
<dbReference type="PROSITE" id="PS51915">
    <property type="entry name" value="ZAD"/>
    <property type="match status" value="1"/>
</dbReference>
<dbReference type="SUPFAM" id="SSF57716">
    <property type="entry name" value="Glucocorticoid receptor-like (DNA-binding domain)"/>
    <property type="match status" value="1"/>
</dbReference>
<dbReference type="GO" id="GO:0000981">
    <property type="term" value="F:DNA-binding transcription factor activity, RNA polymerase II-specific"/>
    <property type="evidence" value="ECO:0007669"/>
    <property type="project" value="TreeGrafter"/>
</dbReference>
<keyword evidence="16" id="KW-1185">Reference proteome</keyword>
<evidence type="ECO:0000313" key="16">
    <source>
        <dbReference type="Proteomes" id="UP000694866"/>
    </source>
</evidence>
<feature type="domain" description="C2H2-type" evidence="14">
    <location>
        <begin position="289"/>
        <end position="316"/>
    </location>
</feature>
<feature type="binding site" evidence="12">
    <location>
        <position position="11"/>
    </location>
    <ligand>
        <name>Zn(2+)</name>
        <dbReference type="ChEBI" id="CHEBI:29105"/>
    </ligand>
</feature>
<comment type="subcellular location">
    <subcellularLocation>
        <location evidence="1">Nucleus</location>
    </subcellularLocation>
</comment>
<evidence type="ECO:0000256" key="5">
    <source>
        <dbReference type="ARBA" id="ARBA00022771"/>
    </source>
</evidence>
<keyword evidence="4" id="KW-0677">Repeat</keyword>
<dbReference type="Pfam" id="PF07776">
    <property type="entry name" value="zf-AD"/>
    <property type="match status" value="1"/>
</dbReference>
<feature type="binding site" evidence="12">
    <location>
        <position position="65"/>
    </location>
    <ligand>
        <name>Zn(2+)</name>
        <dbReference type="ChEBI" id="CHEBI:29105"/>
    </ligand>
</feature>
<feature type="domain" description="ZAD" evidence="15">
    <location>
        <begin position="9"/>
        <end position="89"/>
    </location>
</feature>
<evidence type="ECO:0000256" key="10">
    <source>
        <dbReference type="ARBA" id="ARBA00023242"/>
    </source>
</evidence>
<dbReference type="FunFam" id="3.30.160.60:FF:001498">
    <property type="entry name" value="Zinc finger protein 404"/>
    <property type="match status" value="1"/>
</dbReference>
<feature type="compositionally biased region" description="Low complexity" evidence="13">
    <location>
        <begin position="149"/>
        <end position="165"/>
    </location>
</feature>
<keyword evidence="8" id="KW-0238">DNA-binding</keyword>
<dbReference type="Gene3D" id="3.40.1800.20">
    <property type="match status" value="1"/>
</dbReference>
<feature type="domain" description="C2H2-type" evidence="14">
    <location>
        <begin position="169"/>
        <end position="196"/>
    </location>
</feature>
<dbReference type="InterPro" id="IPR013087">
    <property type="entry name" value="Znf_C2H2_type"/>
</dbReference>
<feature type="region of interest" description="Disordered" evidence="13">
    <location>
        <begin position="100"/>
        <end position="172"/>
    </location>
</feature>
<feature type="domain" description="C2H2-type" evidence="14">
    <location>
        <begin position="261"/>
        <end position="288"/>
    </location>
</feature>
<evidence type="ECO:0000256" key="13">
    <source>
        <dbReference type="SAM" id="MobiDB-lite"/>
    </source>
</evidence>
<evidence type="ECO:0000259" key="14">
    <source>
        <dbReference type="PROSITE" id="PS50157"/>
    </source>
</evidence>
<keyword evidence="9" id="KW-0804">Transcription</keyword>
<dbReference type="GO" id="GO:0000978">
    <property type="term" value="F:RNA polymerase II cis-regulatory region sequence-specific DNA binding"/>
    <property type="evidence" value="ECO:0007669"/>
    <property type="project" value="TreeGrafter"/>
</dbReference>
<dbReference type="PANTHER" id="PTHR23226">
    <property type="entry name" value="ZINC FINGER AND SCAN DOMAIN-CONTAINING"/>
    <property type="match status" value="1"/>
</dbReference>
<accession>A0A9R1TS88</accession>
<evidence type="ECO:0000256" key="8">
    <source>
        <dbReference type="ARBA" id="ARBA00023125"/>
    </source>
</evidence>
<dbReference type="RefSeq" id="XP_011314725.1">
    <property type="nucleotide sequence ID" value="XM_011316423.1"/>
</dbReference>
<dbReference type="FunFam" id="3.30.160.60:FF:000100">
    <property type="entry name" value="Zinc finger 45-like"/>
    <property type="match status" value="1"/>
</dbReference>
<dbReference type="SUPFAM" id="SSF57667">
    <property type="entry name" value="beta-beta-alpha zinc fingers"/>
    <property type="match status" value="4"/>
</dbReference>
<dbReference type="KEGG" id="fas:105273792"/>
<evidence type="ECO:0000259" key="15">
    <source>
        <dbReference type="PROSITE" id="PS51915"/>
    </source>
</evidence>
<evidence type="ECO:0000256" key="12">
    <source>
        <dbReference type="PROSITE-ProRule" id="PRU01263"/>
    </source>
</evidence>
<evidence type="ECO:0000256" key="3">
    <source>
        <dbReference type="ARBA" id="ARBA00022723"/>
    </source>
</evidence>
<dbReference type="InterPro" id="IPR012934">
    <property type="entry name" value="Znf_AD"/>
</dbReference>
<evidence type="ECO:0000256" key="2">
    <source>
        <dbReference type="ARBA" id="ARBA00006991"/>
    </source>
</evidence>
<evidence type="ECO:0000256" key="9">
    <source>
        <dbReference type="ARBA" id="ARBA00023163"/>
    </source>
</evidence>
<dbReference type="SMART" id="SM00868">
    <property type="entry name" value="zf-AD"/>
    <property type="match status" value="1"/>
</dbReference>
<evidence type="ECO:0000256" key="6">
    <source>
        <dbReference type="ARBA" id="ARBA00022833"/>
    </source>
</evidence>
<reference evidence="17" key="1">
    <citation type="submission" date="2025-08" db="UniProtKB">
        <authorList>
            <consortium name="RefSeq"/>
        </authorList>
    </citation>
    <scope>IDENTIFICATION</scope>
    <source>
        <strain evidence="17">USDA-PBARC FA_bdor</strain>
        <tissue evidence="17">Whole organism</tissue>
    </source>
</reference>
<dbReference type="FunFam" id="3.30.160.60:FF:000193">
    <property type="entry name" value="Zinc finger protein 300"/>
    <property type="match status" value="1"/>
</dbReference>
<dbReference type="PANTHER" id="PTHR23226:SF416">
    <property type="entry name" value="FI01424P"/>
    <property type="match status" value="1"/>
</dbReference>
<feature type="domain" description="C2H2-type" evidence="14">
    <location>
        <begin position="233"/>
        <end position="260"/>
    </location>
</feature>
<dbReference type="OrthoDB" id="7661360at2759"/>
<feature type="binding site" evidence="12">
    <location>
        <position position="14"/>
    </location>
    <ligand>
        <name>Zn(2+)</name>
        <dbReference type="ChEBI" id="CHEBI:29105"/>
    </ligand>
</feature>
<sequence>MEQFHDINNACRACLSVGKANEPIFRGENEGIKEGAIEYWRILKIHGGIEVSETDGFPQRICSKCLLKLHVAHSLWEQCQKADQKLREYLSSSLNKKVHAESPLCTDKQPKSFTAEAPENSSIKLGNIPPSAEPSAKKSPHVSKKPQYVSPSPVSEPLEPLQPSPRKQHKCSDCSKIFPTELKLQRHQRTHEEKNVPKKSDFKRFLCHICSKTFRQKTGLTFHMRTHTGDKPYVCNFCNRGFASRSNCINHERTHTGVRPFVCHFCSAAFAKSCTLKAHITTHTGEANYHCKTCGKSFKRLKYLKEHRFTHTGEKPYVCKTCGTGYSHSGSLFVHEKKCKIQVRNYHCEGEGPW</sequence>
<feature type="binding site" evidence="12">
    <location>
        <position position="62"/>
    </location>
    <ligand>
        <name>Zn(2+)</name>
        <dbReference type="ChEBI" id="CHEBI:29105"/>
    </ligand>
</feature>
<evidence type="ECO:0000256" key="1">
    <source>
        <dbReference type="ARBA" id="ARBA00004123"/>
    </source>
</evidence>
<dbReference type="PROSITE" id="PS00028">
    <property type="entry name" value="ZINC_FINGER_C2H2_1"/>
    <property type="match status" value="5"/>
</dbReference>